<dbReference type="GeneID" id="77945510"/>
<protein>
    <submittedName>
        <fullName evidence="1">Uncharacterized protein</fullName>
    </submittedName>
</protein>
<sequence length="47" mass="5542">MTAKMYHIYDDNGVVTHSLTEEDFDLLYDATKHDYEECEVTFDDASY</sequence>
<name>A0A873WJV7_9CAUD</name>
<organism evidence="1 2">
    <name type="scientific">Synechococcus phage S-H9-2</name>
    <dbReference type="NCBI Taxonomy" id="2783669"/>
    <lineage>
        <taxon>Viruses</taxon>
        <taxon>Duplodnaviria</taxon>
        <taxon>Heunggongvirae</taxon>
        <taxon>Uroviricota</taxon>
        <taxon>Caudoviricetes</taxon>
        <taxon>Pantevenvirales</taxon>
        <taxon>Kyanoviridae</taxon>
        <taxon>Yushanluvirus</taxon>
        <taxon>Yushanluvirus satich</taxon>
    </lineage>
</organism>
<proteinExistence type="predicted"/>
<accession>A0A873WJV7</accession>
<reference evidence="1" key="1">
    <citation type="submission" date="2020-10" db="EMBL/GenBank/DDBJ databases">
        <title>The Isolation and Genome Sequence of a Novel Cyanophage S-H9-2 from the Yellow Sea, China.</title>
        <authorList>
            <person name="Jiang T."/>
            <person name="Luo L."/>
        </authorList>
    </citation>
    <scope>NUCLEOTIDE SEQUENCE</scope>
</reference>
<evidence type="ECO:0000313" key="1">
    <source>
        <dbReference type="EMBL" id="QPB08355.1"/>
    </source>
</evidence>
<dbReference type="EMBL" id="MW147367">
    <property type="protein sequence ID" value="QPB08355.1"/>
    <property type="molecule type" value="Genomic_DNA"/>
</dbReference>
<keyword evidence="2" id="KW-1185">Reference proteome</keyword>
<dbReference type="RefSeq" id="YP_010669340.1">
    <property type="nucleotide sequence ID" value="NC_070960.1"/>
</dbReference>
<dbReference type="KEGG" id="vg:77945510"/>
<dbReference type="Proteomes" id="UP000662754">
    <property type="component" value="Segment"/>
</dbReference>
<evidence type="ECO:0000313" key="2">
    <source>
        <dbReference type="Proteomes" id="UP000662754"/>
    </source>
</evidence>